<proteinExistence type="predicted"/>
<gene>
    <name evidence="1" type="ORF">Acr_23g0017850</name>
</gene>
<evidence type="ECO:0000313" key="2">
    <source>
        <dbReference type="Proteomes" id="UP000585474"/>
    </source>
</evidence>
<protein>
    <submittedName>
        <fullName evidence="1">Uncharacterized protein</fullName>
    </submittedName>
</protein>
<dbReference type="EMBL" id="BJWL01000023">
    <property type="protein sequence ID" value="GFZ13400.1"/>
    <property type="molecule type" value="Genomic_DNA"/>
</dbReference>
<dbReference type="Proteomes" id="UP000585474">
    <property type="component" value="Unassembled WGS sequence"/>
</dbReference>
<accession>A0A7J0GRG7</accession>
<reference evidence="1 2" key="1">
    <citation type="submission" date="2019-07" db="EMBL/GenBank/DDBJ databases">
        <title>De Novo Assembly of kiwifruit Actinidia rufa.</title>
        <authorList>
            <person name="Sugita-Konishi S."/>
            <person name="Sato K."/>
            <person name="Mori E."/>
            <person name="Abe Y."/>
            <person name="Kisaki G."/>
            <person name="Hamano K."/>
            <person name="Suezawa K."/>
            <person name="Otani M."/>
            <person name="Fukuda T."/>
            <person name="Manabe T."/>
            <person name="Gomi K."/>
            <person name="Tabuchi M."/>
            <person name="Akimitsu K."/>
            <person name="Kataoka I."/>
        </authorList>
    </citation>
    <scope>NUCLEOTIDE SEQUENCE [LARGE SCALE GENOMIC DNA]</scope>
    <source>
        <strain evidence="2">cv. Fuchu</strain>
    </source>
</reference>
<keyword evidence="2" id="KW-1185">Reference proteome</keyword>
<evidence type="ECO:0000313" key="1">
    <source>
        <dbReference type="EMBL" id="GFZ13400.1"/>
    </source>
</evidence>
<organism evidence="1 2">
    <name type="scientific">Actinidia rufa</name>
    <dbReference type="NCBI Taxonomy" id="165716"/>
    <lineage>
        <taxon>Eukaryota</taxon>
        <taxon>Viridiplantae</taxon>
        <taxon>Streptophyta</taxon>
        <taxon>Embryophyta</taxon>
        <taxon>Tracheophyta</taxon>
        <taxon>Spermatophyta</taxon>
        <taxon>Magnoliopsida</taxon>
        <taxon>eudicotyledons</taxon>
        <taxon>Gunneridae</taxon>
        <taxon>Pentapetalae</taxon>
        <taxon>asterids</taxon>
        <taxon>Ericales</taxon>
        <taxon>Actinidiaceae</taxon>
        <taxon>Actinidia</taxon>
    </lineage>
</organism>
<name>A0A7J0GRG7_9ERIC</name>
<comment type="caution">
    <text evidence="1">The sequence shown here is derived from an EMBL/GenBank/DDBJ whole genome shotgun (WGS) entry which is preliminary data.</text>
</comment>
<dbReference type="AlphaFoldDB" id="A0A7J0GRG7"/>
<sequence length="123" mass="14011">MTDEVNQSPESPMEGSPIPELAMKARSFYIAISETTSRECLCLHGFCLRVLLHHVSTKSECFSTRTPPPQENNTHQDPYDCGLLSRWYPPIQYLRDTLPKHSCPEISPEYPPVSTYIKVAPHH</sequence>